<evidence type="ECO:0000256" key="6">
    <source>
        <dbReference type="ARBA" id="ARBA00022692"/>
    </source>
</evidence>
<dbReference type="Pfam" id="PF13439">
    <property type="entry name" value="Glyco_transf_4"/>
    <property type="match status" value="1"/>
</dbReference>
<protein>
    <recommendedName>
        <fullName evidence="12">Alpha-1,3/1,6-mannosyltransferase ALG2</fullName>
        <ecNumber evidence="12">2.4.1.132</ecNumber>
        <ecNumber evidence="12">2.4.1.257</ecNumber>
    </recommendedName>
    <alternativeName>
        <fullName evidence="12">GDP-Man:Man(1)GlcNAc(2)-PP-Dol alpha-1,3-mannosyltransferase</fullName>
    </alternativeName>
</protein>
<keyword evidence="6 12" id="KW-0812">Transmembrane</keyword>
<dbReference type="UniPathway" id="UPA00378"/>
<keyword evidence="16" id="KW-1185">Reference proteome</keyword>
<feature type="transmembrane region" description="Helical" evidence="12">
    <location>
        <begin position="468"/>
        <end position="488"/>
    </location>
</feature>
<dbReference type="PANTHER" id="PTHR45918:SF1">
    <property type="entry name" value="ALPHA-1,3_1,6-MANNOSYLTRANSFERASE ALG2"/>
    <property type="match status" value="1"/>
</dbReference>
<evidence type="ECO:0000256" key="1">
    <source>
        <dbReference type="ARBA" id="ARBA00003142"/>
    </source>
</evidence>
<dbReference type="Pfam" id="PF00534">
    <property type="entry name" value="Glycos_transf_1"/>
    <property type="match status" value="2"/>
</dbReference>
<organism evidence="15 16">
    <name type="scientific">Coniella lustricola</name>
    <dbReference type="NCBI Taxonomy" id="2025994"/>
    <lineage>
        <taxon>Eukaryota</taxon>
        <taxon>Fungi</taxon>
        <taxon>Dikarya</taxon>
        <taxon>Ascomycota</taxon>
        <taxon>Pezizomycotina</taxon>
        <taxon>Sordariomycetes</taxon>
        <taxon>Sordariomycetidae</taxon>
        <taxon>Diaporthales</taxon>
        <taxon>Schizoparmaceae</taxon>
        <taxon>Coniella</taxon>
    </lineage>
</organism>
<dbReference type="EC" id="2.4.1.257" evidence="12"/>
<dbReference type="CDD" id="cd03805">
    <property type="entry name" value="GT4_ALG2-like"/>
    <property type="match status" value="1"/>
</dbReference>
<evidence type="ECO:0000256" key="2">
    <source>
        <dbReference type="ARBA" id="ARBA00004586"/>
    </source>
</evidence>
<dbReference type="Gene3D" id="3.40.50.2000">
    <property type="entry name" value="Glycogen Phosphorylase B"/>
    <property type="match status" value="2"/>
</dbReference>
<evidence type="ECO:0000256" key="10">
    <source>
        <dbReference type="ARBA" id="ARBA00045103"/>
    </source>
</evidence>
<dbReference type="FunCoup" id="A0A2T3AJ35">
    <property type="interactions" value="717"/>
</dbReference>
<evidence type="ECO:0000259" key="14">
    <source>
        <dbReference type="Pfam" id="PF13439"/>
    </source>
</evidence>
<evidence type="ECO:0000256" key="5">
    <source>
        <dbReference type="ARBA" id="ARBA00022679"/>
    </source>
</evidence>
<evidence type="ECO:0000256" key="7">
    <source>
        <dbReference type="ARBA" id="ARBA00022824"/>
    </source>
</evidence>
<comment type="similarity">
    <text evidence="12">Belongs to the glycosyltransferase group 1 family.</text>
</comment>
<dbReference type="OrthoDB" id="448893at2759"/>
<evidence type="ECO:0000256" key="12">
    <source>
        <dbReference type="RuleBase" id="RU367136"/>
    </source>
</evidence>
<dbReference type="SUPFAM" id="SSF53756">
    <property type="entry name" value="UDP-Glycosyltransferase/glycogen phosphorylase"/>
    <property type="match status" value="1"/>
</dbReference>
<dbReference type="AlphaFoldDB" id="A0A2T3AJ35"/>
<keyword evidence="4 12" id="KW-0328">Glycosyltransferase</keyword>
<comment type="subcellular location">
    <subcellularLocation>
        <location evidence="2 12">Endoplasmic reticulum membrane</location>
    </subcellularLocation>
</comment>
<sequence length="492" mass="54245">MAGIQSKKKSIVFFHPDLGIGGAERLVIDAAVGLQNRGHKVTIFTSHCDQGHCFDEARNGTLDVRVRGNTIVPPSVLSRFSILCAILRQAHLLIQIKYSGELDQLEPDAFFVDQLSAGLPLLQWLQPRVPILFYCHFPDLLLVQGRQQLLKRIYRILFDSWEGLSMSFADAIAVNSMFTRGVVGRTWPTLVKEKELKVVYPCIDIHPPKEGEKQAQGNGWDLGPVLLSINRYERKKDVALAIKAFAGMDKKQRQGVKLVVAGGYDPRVSENVEYHDEMERLAKSLKLSYSTHGSSAPFQSASARDSEIIFLLNVPNALKQTLLNNAKLLIYTPSNEHFGIVPLEAMLSGVPVLAANTGGPTETVVEGETGWLRDPEEIQEWTRVMDMVLNQMSSEDLALMSRSGVARVRGNFADTAMAERLDDIFKTIENPRRSSTMSSWLVCLLAVIIAMGASLGIPMALITMSGGATAGLIALAIVLVLMLLVGVLRRQQ</sequence>
<evidence type="ECO:0000256" key="3">
    <source>
        <dbReference type="ARBA" id="ARBA00004922"/>
    </source>
</evidence>
<dbReference type="PANTHER" id="PTHR45918">
    <property type="entry name" value="ALPHA-1,3/1,6-MANNOSYLTRANSFERASE ALG2"/>
    <property type="match status" value="1"/>
</dbReference>
<evidence type="ECO:0000259" key="13">
    <source>
        <dbReference type="Pfam" id="PF00534"/>
    </source>
</evidence>
<comment type="pathway">
    <text evidence="3 12">Protein modification; protein glycosylation.</text>
</comment>
<dbReference type="Proteomes" id="UP000241462">
    <property type="component" value="Unassembled WGS sequence"/>
</dbReference>
<proteinExistence type="inferred from homology"/>
<name>A0A2T3AJ35_9PEZI</name>
<evidence type="ECO:0000256" key="8">
    <source>
        <dbReference type="ARBA" id="ARBA00022989"/>
    </source>
</evidence>
<feature type="transmembrane region" description="Helical" evidence="12">
    <location>
        <begin position="440"/>
        <end position="462"/>
    </location>
</feature>
<comment type="catalytic activity">
    <reaction evidence="11 12">
        <text>an alpha-D-Man-(1-&gt;3)-beta-D-Man-(1-&gt;4)-beta-D-GlcNAc-(1-&gt;4)-alpha-D-GlcNAc-diphospho-di-trans,poly-cis-dolichol + GDP-alpha-D-mannose = an alpha-D-Man-(1-&gt;3)-[alpha-D-Man-(1-&gt;6)]-beta-D-Man-(1-&gt;4)-beta-D-GlcNAc-(1-&gt;4)-alpha-D-GlcNAc-diphospho-di-trans,poly-cis-dolichol + GDP + H(+)</text>
        <dbReference type="Rhea" id="RHEA:29519"/>
        <dbReference type="Rhea" id="RHEA-COMP:19513"/>
        <dbReference type="Rhea" id="RHEA-COMP:19515"/>
        <dbReference type="ChEBI" id="CHEBI:15378"/>
        <dbReference type="ChEBI" id="CHEBI:57527"/>
        <dbReference type="ChEBI" id="CHEBI:58189"/>
        <dbReference type="ChEBI" id="CHEBI:132510"/>
        <dbReference type="ChEBI" id="CHEBI:132511"/>
        <dbReference type="EC" id="2.4.1.257"/>
    </reaction>
    <physiologicalReaction direction="left-to-right" evidence="11 12">
        <dbReference type="Rhea" id="RHEA:29520"/>
    </physiologicalReaction>
</comment>
<reference evidence="15 16" key="1">
    <citation type="journal article" date="2018" name="Mycol. Prog.">
        <title>Coniella lustricola, a new species from submerged detritus.</title>
        <authorList>
            <person name="Raudabaugh D.B."/>
            <person name="Iturriaga T."/>
            <person name="Carver A."/>
            <person name="Mondo S."/>
            <person name="Pangilinan J."/>
            <person name="Lipzen A."/>
            <person name="He G."/>
            <person name="Amirebrahimi M."/>
            <person name="Grigoriev I.V."/>
            <person name="Miller A.N."/>
        </authorList>
    </citation>
    <scope>NUCLEOTIDE SEQUENCE [LARGE SCALE GENOMIC DNA]</scope>
    <source>
        <strain evidence="15 16">B22-T-1</strain>
    </source>
</reference>
<keyword evidence="8 12" id="KW-1133">Transmembrane helix</keyword>
<keyword evidence="7 12" id="KW-0256">Endoplasmic reticulum</keyword>
<evidence type="ECO:0000313" key="16">
    <source>
        <dbReference type="Proteomes" id="UP000241462"/>
    </source>
</evidence>
<keyword evidence="5 12" id="KW-0808">Transferase</keyword>
<dbReference type="EMBL" id="KZ678383">
    <property type="protein sequence ID" value="PSS00581.1"/>
    <property type="molecule type" value="Genomic_DNA"/>
</dbReference>
<dbReference type="GO" id="GO:0102704">
    <property type="term" value="F:GDP-Man:Man(2)GlcNAc(2)-PP-Dol alpha-1,6-mannosyltransferase activity"/>
    <property type="evidence" value="ECO:0007669"/>
    <property type="project" value="UniProtKB-UniRule"/>
</dbReference>
<feature type="domain" description="Glycosyl transferase family 1" evidence="13">
    <location>
        <begin position="223"/>
        <end position="288"/>
    </location>
</feature>
<dbReference type="InterPro" id="IPR028098">
    <property type="entry name" value="Glyco_trans_4-like_N"/>
</dbReference>
<gene>
    <name evidence="15" type="ORF">BD289DRAFT_458519</name>
</gene>
<evidence type="ECO:0000256" key="4">
    <source>
        <dbReference type="ARBA" id="ARBA00022676"/>
    </source>
</evidence>
<feature type="domain" description="Glycosyl transferase family 1" evidence="13">
    <location>
        <begin position="307"/>
        <end position="391"/>
    </location>
</feature>
<dbReference type="EC" id="2.4.1.132" evidence="12"/>
<dbReference type="InParanoid" id="A0A2T3AJ35"/>
<accession>A0A2T3AJ35</accession>
<feature type="domain" description="Glycosyltransferase subfamily 4-like N-terminal" evidence="14">
    <location>
        <begin position="20"/>
        <end position="205"/>
    </location>
</feature>
<evidence type="ECO:0000313" key="15">
    <source>
        <dbReference type="EMBL" id="PSS00581.1"/>
    </source>
</evidence>
<evidence type="ECO:0000256" key="9">
    <source>
        <dbReference type="ARBA" id="ARBA00023136"/>
    </source>
</evidence>
<comment type="catalytic activity">
    <reaction evidence="10 12">
        <text>a beta-D-Man-(1-&gt;4)-beta-D-GlcNAc-(1-&gt;4)-alpha-D-GlcNAc-diphospho-di-trans,poly-cis-dolichol + GDP-alpha-D-mannose = an alpha-D-Man-(1-&gt;3)-beta-D-Man-(1-&gt;4)-beta-D-GlcNAc-(1-&gt;4)-alpha-D-GlcNAc-diphospho-di-trans,poly-cis-dolichol + GDP + H(+)</text>
        <dbReference type="Rhea" id="RHEA:29515"/>
        <dbReference type="Rhea" id="RHEA-COMP:19511"/>
        <dbReference type="Rhea" id="RHEA-COMP:19513"/>
        <dbReference type="ChEBI" id="CHEBI:15378"/>
        <dbReference type="ChEBI" id="CHEBI:57527"/>
        <dbReference type="ChEBI" id="CHEBI:58189"/>
        <dbReference type="ChEBI" id="CHEBI:58472"/>
        <dbReference type="ChEBI" id="CHEBI:132510"/>
        <dbReference type="EC" id="2.4.1.132"/>
    </reaction>
    <physiologicalReaction direction="left-to-right" evidence="10 12">
        <dbReference type="Rhea" id="RHEA:29516"/>
    </physiologicalReaction>
</comment>
<keyword evidence="9 12" id="KW-0472">Membrane</keyword>
<dbReference type="InterPro" id="IPR027054">
    <property type="entry name" value="ALG2"/>
</dbReference>
<comment type="function">
    <text evidence="1 12">Mannosylates Man(2)GlcNAc(2)-dolichol diphosphate and Man(1)GlcNAc(2)-dolichol diphosphate to form Man(3)GlcNAc(2)-dolichol diphosphate.</text>
</comment>
<dbReference type="GO" id="GO:0004378">
    <property type="term" value="F:GDP-Man:Man(1)GlcNAc(2)-PP-Dol alpha-1,3-mannosyltransferase activity"/>
    <property type="evidence" value="ECO:0007669"/>
    <property type="project" value="UniProtKB-UniRule"/>
</dbReference>
<evidence type="ECO:0000256" key="11">
    <source>
        <dbReference type="ARBA" id="ARBA00045104"/>
    </source>
</evidence>
<dbReference type="GO" id="GO:0005789">
    <property type="term" value="C:endoplasmic reticulum membrane"/>
    <property type="evidence" value="ECO:0007669"/>
    <property type="project" value="UniProtKB-SubCell"/>
</dbReference>
<dbReference type="InterPro" id="IPR001296">
    <property type="entry name" value="Glyco_trans_1"/>
</dbReference>
<dbReference type="STRING" id="2025994.A0A2T3AJ35"/>